<keyword evidence="5" id="KW-1185">Reference proteome</keyword>
<keyword evidence="2" id="KW-0479">Metal-binding</keyword>
<dbReference type="InterPro" id="IPR002401">
    <property type="entry name" value="Cyt_P450_E_grp-I"/>
</dbReference>
<dbReference type="InterPro" id="IPR001128">
    <property type="entry name" value="Cyt_P450"/>
</dbReference>
<gene>
    <name evidence="4" type="ORF">FRX31_014648</name>
</gene>
<dbReference type="GO" id="GO:0044550">
    <property type="term" value="P:secondary metabolite biosynthetic process"/>
    <property type="evidence" value="ECO:0007669"/>
    <property type="project" value="UniProtKB-ARBA"/>
</dbReference>
<organism evidence="4 5">
    <name type="scientific">Thalictrum thalictroides</name>
    <name type="common">Rue-anemone</name>
    <name type="synonym">Anemone thalictroides</name>
    <dbReference type="NCBI Taxonomy" id="46969"/>
    <lineage>
        <taxon>Eukaryota</taxon>
        <taxon>Viridiplantae</taxon>
        <taxon>Streptophyta</taxon>
        <taxon>Embryophyta</taxon>
        <taxon>Tracheophyta</taxon>
        <taxon>Spermatophyta</taxon>
        <taxon>Magnoliopsida</taxon>
        <taxon>Ranunculales</taxon>
        <taxon>Ranunculaceae</taxon>
        <taxon>Thalictroideae</taxon>
        <taxon>Thalictrum</taxon>
    </lineage>
</organism>
<name>A0A7J6WH61_THATH</name>
<evidence type="ECO:0000256" key="3">
    <source>
        <dbReference type="ARBA" id="ARBA00023004"/>
    </source>
</evidence>
<dbReference type="Gene3D" id="1.10.630.10">
    <property type="entry name" value="Cytochrome P450"/>
    <property type="match status" value="1"/>
</dbReference>
<dbReference type="AlphaFoldDB" id="A0A7J6WH61"/>
<evidence type="ECO:0000313" key="4">
    <source>
        <dbReference type="EMBL" id="KAF5195765.1"/>
    </source>
</evidence>
<evidence type="ECO:0000313" key="5">
    <source>
        <dbReference type="Proteomes" id="UP000554482"/>
    </source>
</evidence>
<dbReference type="InterPro" id="IPR036396">
    <property type="entry name" value="Cyt_P450_sf"/>
</dbReference>
<dbReference type="GO" id="GO:0005506">
    <property type="term" value="F:iron ion binding"/>
    <property type="evidence" value="ECO:0007669"/>
    <property type="project" value="InterPro"/>
</dbReference>
<comment type="caution">
    <text evidence="4">The sequence shown here is derived from an EMBL/GenBank/DDBJ whole genome shotgun (WGS) entry which is preliminary data.</text>
</comment>
<dbReference type="PRINTS" id="PR00385">
    <property type="entry name" value="P450"/>
</dbReference>
<dbReference type="SUPFAM" id="SSF48264">
    <property type="entry name" value="Cytochrome P450"/>
    <property type="match status" value="1"/>
</dbReference>
<dbReference type="GO" id="GO:0020037">
    <property type="term" value="F:heme binding"/>
    <property type="evidence" value="ECO:0007669"/>
    <property type="project" value="InterPro"/>
</dbReference>
<evidence type="ECO:0000256" key="2">
    <source>
        <dbReference type="ARBA" id="ARBA00022723"/>
    </source>
</evidence>
<comment type="similarity">
    <text evidence="1">Belongs to the cytochrome P450 family.</text>
</comment>
<accession>A0A7J6WH61</accession>
<dbReference type="GO" id="GO:0016705">
    <property type="term" value="F:oxidoreductase activity, acting on paired donors, with incorporation or reduction of molecular oxygen"/>
    <property type="evidence" value="ECO:0007669"/>
    <property type="project" value="InterPro"/>
</dbReference>
<evidence type="ECO:0000256" key="1">
    <source>
        <dbReference type="ARBA" id="ARBA00010617"/>
    </source>
</evidence>
<dbReference type="PANTHER" id="PTHR47955:SF15">
    <property type="entry name" value="CYTOCHROME P450 71A2-LIKE"/>
    <property type="match status" value="1"/>
</dbReference>
<proteinExistence type="inferred from homology"/>
<dbReference type="Proteomes" id="UP000554482">
    <property type="component" value="Unassembled WGS sequence"/>
</dbReference>
<dbReference type="EMBL" id="JABWDY010016861">
    <property type="protein sequence ID" value="KAF5195765.1"/>
    <property type="molecule type" value="Genomic_DNA"/>
</dbReference>
<sequence length="273" mass="30828">MIYSFTNNVVCRATIGRKFGADKGDKNLWKLTTEFNDLVGAVNVADFIPWLSIVNKFNGLNARVEKNYKGLDCFLESVIEEHIDPKKKTKDSGENIEDFVDVLLGMENDNTNRVSLARDNIKALILDMFAAGSDTSSATLIWAMTELIRNPEIMKEVQNEIREIAKGKLCITEDDLGKMHYLKMVIKETLRLHSPAPLLLPHESIQDTKLLGYDIPAKTRVFVNQWAIANDSMLWEDPEEFRPKRLDSYGTCLVSSRENGSLHGGRSTSQMIS</sequence>
<dbReference type="OrthoDB" id="1470350at2759"/>
<reference evidence="4 5" key="1">
    <citation type="submission" date="2020-06" db="EMBL/GenBank/DDBJ databases">
        <title>Transcriptomic and genomic resources for Thalictrum thalictroides and T. hernandezii: Facilitating candidate gene discovery in an emerging model plant lineage.</title>
        <authorList>
            <person name="Arias T."/>
            <person name="Riano-Pachon D.M."/>
            <person name="Di Stilio V.S."/>
        </authorList>
    </citation>
    <scope>NUCLEOTIDE SEQUENCE [LARGE SCALE GENOMIC DNA]</scope>
    <source>
        <strain evidence="5">cv. WT478/WT964</strain>
        <tissue evidence="4">Leaves</tissue>
    </source>
</reference>
<keyword evidence="3" id="KW-0408">Iron</keyword>
<dbReference type="PRINTS" id="PR00463">
    <property type="entry name" value="EP450I"/>
</dbReference>
<dbReference type="PANTHER" id="PTHR47955">
    <property type="entry name" value="CYTOCHROME P450 FAMILY 71 PROTEIN"/>
    <property type="match status" value="1"/>
</dbReference>
<dbReference type="Pfam" id="PF00067">
    <property type="entry name" value="p450"/>
    <property type="match status" value="1"/>
</dbReference>
<protein>
    <submittedName>
        <fullName evidence="4">Cytochrome p450</fullName>
    </submittedName>
</protein>
<dbReference type="GO" id="GO:0004497">
    <property type="term" value="F:monooxygenase activity"/>
    <property type="evidence" value="ECO:0007669"/>
    <property type="project" value="InterPro"/>
</dbReference>